<dbReference type="Gene3D" id="3.20.20.30">
    <property type="entry name" value="Luciferase-like domain"/>
    <property type="match status" value="1"/>
</dbReference>
<organism evidence="7 8">
    <name type="scientific">Paenibacillus baimaensis</name>
    <dbReference type="NCBI Taxonomy" id="2982185"/>
    <lineage>
        <taxon>Bacteria</taxon>
        <taxon>Bacillati</taxon>
        <taxon>Bacillota</taxon>
        <taxon>Bacilli</taxon>
        <taxon>Bacillales</taxon>
        <taxon>Paenibacillaceae</taxon>
        <taxon>Paenibacillus</taxon>
    </lineage>
</organism>
<comment type="caution">
    <text evidence="7">The sequence shown here is derived from an EMBL/GenBank/DDBJ whole genome shotgun (WGS) entry which is preliminary data.</text>
</comment>
<dbReference type="InterPro" id="IPR051260">
    <property type="entry name" value="Diverse_substr_monoxygenases"/>
</dbReference>
<dbReference type="EMBL" id="JAOQIO010000121">
    <property type="protein sequence ID" value="MCU6797561.1"/>
    <property type="molecule type" value="Genomic_DNA"/>
</dbReference>
<evidence type="ECO:0000259" key="6">
    <source>
        <dbReference type="Pfam" id="PF00296"/>
    </source>
</evidence>
<dbReference type="NCBIfam" id="TIGR03860">
    <property type="entry name" value="FMN_nitrolo"/>
    <property type="match status" value="1"/>
</dbReference>
<dbReference type="InterPro" id="IPR036661">
    <property type="entry name" value="Luciferase-like_sf"/>
</dbReference>
<evidence type="ECO:0000313" key="7">
    <source>
        <dbReference type="EMBL" id="MCU6797561.1"/>
    </source>
</evidence>
<dbReference type="SUPFAM" id="SSF51679">
    <property type="entry name" value="Bacterial luciferase-like"/>
    <property type="match status" value="1"/>
</dbReference>
<keyword evidence="2" id="KW-0288">FMN</keyword>
<evidence type="ECO:0000256" key="5">
    <source>
        <dbReference type="ARBA" id="ARBA00033748"/>
    </source>
</evidence>
<feature type="domain" description="Luciferase-like" evidence="6">
    <location>
        <begin position="33"/>
        <end position="395"/>
    </location>
</feature>
<keyword evidence="1" id="KW-0285">Flavoprotein</keyword>
<dbReference type="RefSeq" id="WP_262688325.1">
    <property type="nucleotide sequence ID" value="NZ_JAOQIO010000121.1"/>
</dbReference>
<keyword evidence="4" id="KW-0503">Monooxygenase</keyword>
<dbReference type="InterPro" id="IPR011251">
    <property type="entry name" value="Luciferase-like_dom"/>
</dbReference>
<evidence type="ECO:0000256" key="3">
    <source>
        <dbReference type="ARBA" id="ARBA00023002"/>
    </source>
</evidence>
<accession>A0ABT2UU56</accession>
<sequence length="440" mass="50174">MAKRMRLNAVEMANPVQDNAGLWLYPGNRVERYKDLDYWIELAQTLERGKFDALFFADILGVYDVYQGSRDTAVREGMYFPINDPSYAIPAMAAATEHLGFVLTASLSYEHPYALARKMSTLDHLTDGRLGWNMVMSNLDSTARNYGLKQLDHDERYNRGDEYLEVCHKLWEESWENGAVVRDRINRIYADPAKVHEIGHEGKYFKVPGIHLCEPSPQRTPVLFQAGSSDRGREFAAKHAECIFLNAMTENETKFLVQDIRQRAERYGRNPEEILFFPKINPVIGDTEEEAQQELHNLLAYSSPEGALSLLSVWTGVDFSTVSSDDLLAFIRKGEQRSGTNYLFEFFKRNGGDEEWGIEQLSKYFAFGGVGSLRVGTPEQIADQLEQFMDHTGVDGYNIAYATRSETFEQFVSKVVPVLQHRGRVQNEYATGVFRHKLLG</sequence>
<dbReference type="PIRSF" id="PIRSF000337">
    <property type="entry name" value="NTA_MOA"/>
    <property type="match status" value="1"/>
</dbReference>
<evidence type="ECO:0000256" key="1">
    <source>
        <dbReference type="ARBA" id="ARBA00022630"/>
    </source>
</evidence>
<dbReference type="CDD" id="cd01095">
    <property type="entry name" value="Nitrilotriacetate_monoxgenase"/>
    <property type="match status" value="1"/>
</dbReference>
<dbReference type="Proteomes" id="UP001652445">
    <property type="component" value="Unassembled WGS sequence"/>
</dbReference>
<protein>
    <submittedName>
        <fullName evidence="7">LLM class flavin-dependent oxidoreductase</fullName>
    </submittedName>
</protein>
<dbReference type="PANTHER" id="PTHR30011">
    <property type="entry name" value="ALKANESULFONATE MONOOXYGENASE-RELATED"/>
    <property type="match status" value="1"/>
</dbReference>
<evidence type="ECO:0000256" key="2">
    <source>
        <dbReference type="ARBA" id="ARBA00022643"/>
    </source>
</evidence>
<dbReference type="InterPro" id="IPR016215">
    <property type="entry name" value="NTA_MOA"/>
</dbReference>
<keyword evidence="3" id="KW-0560">Oxidoreductase</keyword>
<dbReference type="PANTHER" id="PTHR30011:SF16">
    <property type="entry name" value="C2H2 FINGER DOMAIN TRANSCRIPTION FACTOR (EUROFUNG)-RELATED"/>
    <property type="match status" value="1"/>
</dbReference>
<evidence type="ECO:0000313" key="8">
    <source>
        <dbReference type="Proteomes" id="UP001652445"/>
    </source>
</evidence>
<gene>
    <name evidence="7" type="ORF">OB236_36090</name>
</gene>
<keyword evidence="8" id="KW-1185">Reference proteome</keyword>
<dbReference type="Pfam" id="PF00296">
    <property type="entry name" value="Bac_luciferase"/>
    <property type="match status" value="1"/>
</dbReference>
<reference evidence="7 8" key="1">
    <citation type="submission" date="2022-09" db="EMBL/GenBank/DDBJ databases">
        <authorList>
            <person name="Han X.L."/>
            <person name="Wang Q."/>
            <person name="Lu T."/>
        </authorList>
    </citation>
    <scope>NUCLEOTIDE SEQUENCE [LARGE SCALE GENOMIC DNA]</scope>
    <source>
        <strain evidence="7 8">WQ 127069</strain>
    </source>
</reference>
<proteinExistence type="inferred from homology"/>
<name>A0ABT2UU56_9BACL</name>
<evidence type="ECO:0000256" key="4">
    <source>
        <dbReference type="ARBA" id="ARBA00023033"/>
    </source>
</evidence>
<comment type="similarity">
    <text evidence="5">Belongs to the NtaA/SnaA/DszA monooxygenase family.</text>
</comment>